<dbReference type="PROSITE" id="PS00135">
    <property type="entry name" value="TRYPSIN_SER"/>
    <property type="match status" value="1"/>
</dbReference>
<evidence type="ECO:0000256" key="5">
    <source>
        <dbReference type="ARBA" id="ARBA00022968"/>
    </source>
</evidence>
<dbReference type="SMART" id="SM00042">
    <property type="entry name" value="CUB"/>
    <property type="match status" value="1"/>
</dbReference>
<evidence type="ECO:0000313" key="16">
    <source>
        <dbReference type="RefSeq" id="XP_022083409.1"/>
    </source>
</evidence>
<evidence type="ECO:0000256" key="9">
    <source>
        <dbReference type="SAM" id="MobiDB-lite"/>
    </source>
</evidence>
<dbReference type="InterPro" id="IPR043504">
    <property type="entry name" value="Peptidase_S1_PA_chymotrypsin"/>
</dbReference>
<dbReference type="PANTHER" id="PTHR24252">
    <property type="entry name" value="ACROSIN-RELATED"/>
    <property type="match status" value="1"/>
</dbReference>
<dbReference type="Pfam" id="PF01392">
    <property type="entry name" value="Fz"/>
    <property type="match status" value="1"/>
</dbReference>
<evidence type="ECO:0000259" key="12">
    <source>
        <dbReference type="PROSITE" id="PS50038"/>
    </source>
</evidence>
<dbReference type="PRINTS" id="PR00722">
    <property type="entry name" value="CHYMOTRYPSIN"/>
</dbReference>
<dbReference type="Pfam" id="PF00089">
    <property type="entry name" value="Trypsin"/>
    <property type="match status" value="1"/>
</dbReference>
<dbReference type="Pfam" id="PF00057">
    <property type="entry name" value="Ldl_recept_a"/>
    <property type="match status" value="2"/>
</dbReference>
<dbReference type="Gene3D" id="1.10.2000.10">
    <property type="entry name" value="Frizzled cysteine-rich domain"/>
    <property type="match status" value="1"/>
</dbReference>
<evidence type="ECO:0000256" key="7">
    <source>
        <dbReference type="PROSITE-ProRule" id="PRU00124"/>
    </source>
</evidence>
<dbReference type="PROSITE" id="PS01209">
    <property type="entry name" value="LDLRA_1"/>
    <property type="match status" value="2"/>
</dbReference>
<comment type="subcellular location">
    <subcellularLocation>
        <location evidence="1">Cell membrane</location>
        <topology evidence="1">Single-pass type II membrane protein</topology>
    </subcellularLocation>
</comment>
<keyword evidence="2 8" id="KW-0645">Protease</keyword>
<evidence type="ECO:0000256" key="10">
    <source>
        <dbReference type="SAM" id="Phobius"/>
    </source>
</evidence>
<dbReference type="InterPro" id="IPR000859">
    <property type="entry name" value="CUB_dom"/>
</dbReference>
<organism evidence="14 15">
    <name type="scientific">Acanthaster planci</name>
    <name type="common">Crown-of-thorns starfish</name>
    <dbReference type="NCBI Taxonomy" id="133434"/>
    <lineage>
        <taxon>Eukaryota</taxon>
        <taxon>Metazoa</taxon>
        <taxon>Echinodermata</taxon>
        <taxon>Eleutherozoa</taxon>
        <taxon>Asterozoa</taxon>
        <taxon>Asteroidea</taxon>
        <taxon>Valvatacea</taxon>
        <taxon>Valvatida</taxon>
        <taxon>Acanthasteridae</taxon>
        <taxon>Acanthaster</taxon>
    </lineage>
</organism>
<feature type="disulfide bond" evidence="7">
    <location>
        <begin position="395"/>
        <end position="407"/>
    </location>
</feature>
<evidence type="ECO:0000259" key="13">
    <source>
        <dbReference type="PROSITE" id="PS50240"/>
    </source>
</evidence>
<keyword evidence="14" id="KW-1185">Reference proteome</keyword>
<keyword evidence="5" id="KW-0735">Signal-anchor</keyword>
<dbReference type="InterPro" id="IPR020067">
    <property type="entry name" value="Frizzled_dom"/>
</dbReference>
<dbReference type="CDD" id="cd00190">
    <property type="entry name" value="Tryp_SPc"/>
    <property type="match status" value="1"/>
</dbReference>
<dbReference type="CDD" id="cd00112">
    <property type="entry name" value="LDLa"/>
    <property type="match status" value="2"/>
</dbReference>
<dbReference type="InterPro" id="IPR036790">
    <property type="entry name" value="Frizzled_dom_sf"/>
</dbReference>
<dbReference type="AlphaFoldDB" id="A0A8B7XRD8"/>
<sequence length="817" mass="89196">MGDSFPQGDERSRARNSGVYNDGMDVNDIREGHPHRKKETRLEVLAGDRDGAPPKDEPHTRRKLFVCLALFILTVSAILLISGLAIFLVSSFAGTSTFQTPEATLHMFNGSTATLSTTSDPDPSAASTTHRNVSSSMQPLATDFPIDSISEFATTLPPPPDQPSLTLTAEILTDPPIHPQTTSNSLNSETPLSVSPTQRGPCMHTEFACLSDDLCILAINVCDEIQHCDDNSDENNCFNGPVCQGRRYNFSLDFNQLVTITSPRFPFTYTPYEDCRWFISGPSGTSCVFDVVHFDVPVPDAVGIFEVENGSRRLVIWMHESLGQGLRMAFESHELEVVFLSHFHTHGTGFNFSMRAVNKNDYIKCDAAPYVYMVEDACDGFRNCPDDTDEKECECDQEEFRCNSGVCVGGSDTLCNGLAECRDFSDEGTECNELYCTGISHSACAGVLPYNRTYFPNDHVDTLEDAFAKYAALEPYLHLNNCTAPVRLAACMLLFPECPRLNPTATVCGHFCEEKVLVCFAPIVTVDMFSCDLLPNGELGESTTCVFNEEDLLHTGTCGTRPGVSSQNNPLSRIVGGVDTNIETWPWIGSLRDEYSEHRCGATLITNRWAVTAAHCLGSVHHIVLGSTNFHGNPASRREIMVETVFPHPFYDPVNLDNDIALVKLESPVKFSGAIRPACLNTEQNETLVFDTCYIAGWGHTSAGGAVSYDLQEARLPLVPQDICQDQSNSPHLVSKNQLCAGVTEGGIDTCQGDSGGPLMCLSVGNRWKLVGITSSGSAECGAPESPGIYTRVSKYLDFLRQTIAAVGFNNLTVPQA</sequence>
<name>A0A8B7XRD8_ACAPL</name>
<keyword evidence="10" id="KW-0812">Transmembrane</keyword>
<feature type="disulfide bond" evidence="7">
    <location>
        <begin position="222"/>
        <end position="237"/>
    </location>
</feature>
<dbReference type="InterPro" id="IPR036055">
    <property type="entry name" value="LDL_receptor-like_sf"/>
</dbReference>
<dbReference type="PROSITE" id="PS50068">
    <property type="entry name" value="LDLRA_2"/>
    <property type="match status" value="2"/>
</dbReference>
<dbReference type="OrthoDB" id="9448935at2759"/>
<evidence type="ECO:0000256" key="4">
    <source>
        <dbReference type="ARBA" id="ARBA00022825"/>
    </source>
</evidence>
<keyword evidence="4 8" id="KW-0720">Serine protease</keyword>
<evidence type="ECO:0000259" key="11">
    <source>
        <dbReference type="PROSITE" id="PS01180"/>
    </source>
</evidence>
<evidence type="ECO:0000256" key="2">
    <source>
        <dbReference type="ARBA" id="ARBA00022670"/>
    </source>
</evidence>
<dbReference type="SMART" id="SM00063">
    <property type="entry name" value="FRI"/>
    <property type="match status" value="1"/>
</dbReference>
<dbReference type="Gene3D" id="2.40.10.10">
    <property type="entry name" value="Trypsin-like serine proteases"/>
    <property type="match status" value="1"/>
</dbReference>
<dbReference type="KEGG" id="aplc:110975322"/>
<dbReference type="GO" id="GO:0004252">
    <property type="term" value="F:serine-type endopeptidase activity"/>
    <property type="evidence" value="ECO:0007669"/>
    <property type="project" value="InterPro"/>
</dbReference>
<keyword evidence="6 7" id="KW-1015">Disulfide bond</keyword>
<evidence type="ECO:0000313" key="15">
    <source>
        <dbReference type="RefSeq" id="XP_022083408.1"/>
    </source>
</evidence>
<dbReference type="InterPro" id="IPR001254">
    <property type="entry name" value="Trypsin_dom"/>
</dbReference>
<gene>
    <name evidence="15 16" type="primary">LOC110975322</name>
</gene>
<keyword evidence="10" id="KW-1133">Transmembrane helix</keyword>
<dbReference type="FunFam" id="2.40.10.10:FF:000003">
    <property type="entry name" value="Transmembrane serine protease 3"/>
    <property type="match status" value="1"/>
</dbReference>
<dbReference type="Pfam" id="PF00431">
    <property type="entry name" value="CUB"/>
    <property type="match status" value="1"/>
</dbReference>
<evidence type="ECO:0000256" key="3">
    <source>
        <dbReference type="ARBA" id="ARBA00022801"/>
    </source>
</evidence>
<dbReference type="RefSeq" id="XP_022083409.1">
    <property type="nucleotide sequence ID" value="XM_022227717.1"/>
</dbReference>
<dbReference type="RefSeq" id="XP_022083408.1">
    <property type="nucleotide sequence ID" value="XM_022227716.1"/>
</dbReference>
<feature type="domain" description="FZ" evidence="12">
    <location>
        <begin position="431"/>
        <end position="548"/>
    </location>
</feature>
<proteinExistence type="predicted"/>
<evidence type="ECO:0000313" key="14">
    <source>
        <dbReference type="Proteomes" id="UP000694845"/>
    </source>
</evidence>
<dbReference type="InterPro" id="IPR018114">
    <property type="entry name" value="TRYPSIN_HIS"/>
</dbReference>
<accession>A0A8B7XRD8</accession>
<dbReference type="InterPro" id="IPR002172">
    <property type="entry name" value="LDrepeatLR_classA_rpt"/>
</dbReference>
<dbReference type="PANTHER" id="PTHR24252:SF7">
    <property type="entry name" value="HYALIN"/>
    <property type="match status" value="1"/>
</dbReference>
<dbReference type="PROSITE" id="PS01180">
    <property type="entry name" value="CUB"/>
    <property type="match status" value="1"/>
</dbReference>
<dbReference type="OMA" id="EYSEHRC"/>
<comment type="caution">
    <text evidence="7">Lacks conserved residue(s) required for the propagation of feature annotation.</text>
</comment>
<feature type="domain" description="CUB" evidence="11">
    <location>
        <begin position="243"/>
        <end position="357"/>
    </location>
</feature>
<dbReference type="CDD" id="cd07066">
    <property type="entry name" value="CRD_FZ"/>
    <property type="match status" value="1"/>
</dbReference>
<keyword evidence="3 8" id="KW-0378">Hydrolase</keyword>
<reference evidence="15 16" key="1">
    <citation type="submission" date="2025-04" db="UniProtKB">
        <authorList>
            <consortium name="RefSeq"/>
        </authorList>
    </citation>
    <scope>IDENTIFICATION</scope>
</reference>
<dbReference type="GO" id="GO:0005886">
    <property type="term" value="C:plasma membrane"/>
    <property type="evidence" value="ECO:0007669"/>
    <property type="project" value="UniProtKB-SubCell"/>
</dbReference>
<dbReference type="InterPro" id="IPR023415">
    <property type="entry name" value="LDLR_class-A_CS"/>
</dbReference>
<dbReference type="SMART" id="SM00020">
    <property type="entry name" value="Tryp_SPc"/>
    <property type="match status" value="1"/>
</dbReference>
<feature type="region of interest" description="Disordered" evidence="9">
    <location>
        <begin position="114"/>
        <end position="136"/>
    </location>
</feature>
<dbReference type="Gene3D" id="2.60.120.290">
    <property type="entry name" value="Spermadhesin, CUB domain"/>
    <property type="match status" value="1"/>
</dbReference>
<dbReference type="InterPro" id="IPR033116">
    <property type="entry name" value="TRYPSIN_SER"/>
</dbReference>
<dbReference type="Gene3D" id="4.10.400.10">
    <property type="entry name" value="Low-density Lipoprotein Receptor"/>
    <property type="match status" value="2"/>
</dbReference>
<dbReference type="Proteomes" id="UP000694845">
    <property type="component" value="Unplaced"/>
</dbReference>
<dbReference type="InterPro" id="IPR035914">
    <property type="entry name" value="Sperma_CUB_dom_sf"/>
</dbReference>
<dbReference type="SUPFAM" id="SSF50494">
    <property type="entry name" value="Trypsin-like serine proteases"/>
    <property type="match status" value="1"/>
</dbReference>
<dbReference type="SMART" id="SM00192">
    <property type="entry name" value="LDLa"/>
    <property type="match status" value="2"/>
</dbReference>
<dbReference type="PROSITE" id="PS00134">
    <property type="entry name" value="TRYPSIN_HIS"/>
    <property type="match status" value="1"/>
</dbReference>
<feature type="region of interest" description="Disordered" evidence="9">
    <location>
        <begin position="1"/>
        <end position="58"/>
    </location>
</feature>
<dbReference type="InterPro" id="IPR009003">
    <property type="entry name" value="Peptidase_S1_PA"/>
</dbReference>
<dbReference type="SUPFAM" id="SSF57424">
    <property type="entry name" value="LDL receptor-like module"/>
    <property type="match status" value="1"/>
</dbReference>
<protein>
    <submittedName>
        <fullName evidence="15 16">Enteropeptidase-like</fullName>
    </submittedName>
</protein>
<feature type="compositionally biased region" description="Basic and acidic residues" evidence="9">
    <location>
        <begin position="40"/>
        <end position="58"/>
    </location>
</feature>
<evidence type="ECO:0000256" key="1">
    <source>
        <dbReference type="ARBA" id="ARBA00004401"/>
    </source>
</evidence>
<dbReference type="PROSITE" id="PS50038">
    <property type="entry name" value="FZ"/>
    <property type="match status" value="1"/>
</dbReference>
<feature type="transmembrane region" description="Helical" evidence="10">
    <location>
        <begin position="64"/>
        <end position="89"/>
    </location>
</feature>
<dbReference type="SUPFAM" id="SSF49854">
    <property type="entry name" value="Spermadhesin, CUB domain"/>
    <property type="match status" value="1"/>
</dbReference>
<dbReference type="PROSITE" id="PS50240">
    <property type="entry name" value="TRYPSIN_DOM"/>
    <property type="match status" value="1"/>
</dbReference>
<dbReference type="SUPFAM" id="SSF63501">
    <property type="entry name" value="Frizzled cysteine-rich domain"/>
    <property type="match status" value="1"/>
</dbReference>
<dbReference type="InterPro" id="IPR001314">
    <property type="entry name" value="Peptidase_S1A"/>
</dbReference>
<dbReference type="GO" id="GO:0006508">
    <property type="term" value="P:proteolysis"/>
    <property type="evidence" value="ECO:0007669"/>
    <property type="project" value="UniProtKB-KW"/>
</dbReference>
<keyword evidence="10" id="KW-0472">Membrane</keyword>
<dbReference type="GeneID" id="110975322"/>
<evidence type="ECO:0000256" key="6">
    <source>
        <dbReference type="ARBA" id="ARBA00023157"/>
    </source>
</evidence>
<feature type="domain" description="Peptidase S1" evidence="13">
    <location>
        <begin position="574"/>
        <end position="805"/>
    </location>
</feature>
<evidence type="ECO:0000256" key="8">
    <source>
        <dbReference type="RuleBase" id="RU363034"/>
    </source>
</evidence>